<comment type="caution">
    <text evidence="2">The sequence shown here is derived from an EMBL/GenBank/DDBJ whole genome shotgun (WGS) entry which is preliminary data.</text>
</comment>
<proteinExistence type="predicted"/>
<name>A0A3M7QIK8_BRAPC</name>
<keyword evidence="1" id="KW-1133">Transmembrane helix</keyword>
<evidence type="ECO:0000256" key="1">
    <source>
        <dbReference type="SAM" id="Phobius"/>
    </source>
</evidence>
<protein>
    <submittedName>
        <fullName evidence="2">Uncharacterized protein</fullName>
    </submittedName>
</protein>
<evidence type="ECO:0000313" key="3">
    <source>
        <dbReference type="Proteomes" id="UP000276133"/>
    </source>
</evidence>
<reference evidence="2 3" key="1">
    <citation type="journal article" date="2018" name="Sci. Rep.">
        <title>Genomic signatures of local adaptation to the degree of environmental predictability in rotifers.</title>
        <authorList>
            <person name="Franch-Gras L."/>
            <person name="Hahn C."/>
            <person name="Garcia-Roger E.M."/>
            <person name="Carmona M.J."/>
            <person name="Serra M."/>
            <person name="Gomez A."/>
        </authorList>
    </citation>
    <scope>NUCLEOTIDE SEQUENCE [LARGE SCALE GENOMIC DNA]</scope>
    <source>
        <strain evidence="2">HYR1</strain>
    </source>
</reference>
<gene>
    <name evidence="2" type="ORF">BpHYR1_020355</name>
</gene>
<sequence length="92" mass="10666">MHIKNSYLTKITFLQYLHPHRHIKTMGFLSKIVEVRLLTIIKLYINKKLPEQFRMAAPSNQLSYYVILLLALIILGIVGTTEMGIGLGHWIF</sequence>
<dbReference type="Proteomes" id="UP000276133">
    <property type="component" value="Unassembled WGS sequence"/>
</dbReference>
<keyword evidence="3" id="KW-1185">Reference proteome</keyword>
<evidence type="ECO:0000313" key="2">
    <source>
        <dbReference type="EMBL" id="RNA10788.1"/>
    </source>
</evidence>
<keyword evidence="1" id="KW-0472">Membrane</keyword>
<organism evidence="2 3">
    <name type="scientific">Brachionus plicatilis</name>
    <name type="common">Marine rotifer</name>
    <name type="synonym">Brachionus muelleri</name>
    <dbReference type="NCBI Taxonomy" id="10195"/>
    <lineage>
        <taxon>Eukaryota</taxon>
        <taxon>Metazoa</taxon>
        <taxon>Spiralia</taxon>
        <taxon>Gnathifera</taxon>
        <taxon>Rotifera</taxon>
        <taxon>Eurotatoria</taxon>
        <taxon>Monogononta</taxon>
        <taxon>Pseudotrocha</taxon>
        <taxon>Ploima</taxon>
        <taxon>Brachionidae</taxon>
        <taxon>Brachionus</taxon>
    </lineage>
</organism>
<accession>A0A3M7QIK8</accession>
<feature type="transmembrane region" description="Helical" evidence="1">
    <location>
        <begin position="62"/>
        <end position="91"/>
    </location>
</feature>
<keyword evidence="1" id="KW-0812">Transmembrane</keyword>
<dbReference type="EMBL" id="REGN01006117">
    <property type="protein sequence ID" value="RNA10788.1"/>
    <property type="molecule type" value="Genomic_DNA"/>
</dbReference>
<dbReference type="AlphaFoldDB" id="A0A3M7QIK8"/>